<sequence>MQSSHPPASVPWASPSPVTVFLRNLRLLQLDQQPDWPDLSARLFSGGQQSQRQRIKGVEWALYHLFAIWDPEGTKNKLRPFFPPLEPLQSLNLRGALFRCLSDLKKNGDLGRETILRKTMLDDCKGAKFEEVLAIFSTAVLRKVVTENADAPGLKLGLAKSLTQAEYERLVPLILAHLSSLNTTTQKKERVRSNCDQFSRLLDEKAAELADRSQKKLQPPDEIPGSEKLVHEVKTNWFGSEDWADTLLYGGSRGSADGFLELPFEEAWSRANKGTVSDLKKPHTADLLLDLEHRLSQQRDRLRQWQEFREAIQKEEENEPKEGQQARSKNKSLVFREHQTLSVASISKTVRQPTGVRGALDERHEDLLSSMKEALAKVKGETVPRVRSESQDAPRKVQRSESTHDATALSPIPDEDNRAPTPSPNITVTTPDLKSRAPSPDPPQAKYSSRQPFGLASAAASRAASPSPEDDALDRQQSASPEPELPSLPTTQAETRPSTLVERTRQSMSLLPPPRQSASFRRPPRQSQQFPVNPFETPTKQQQQQQQQQQRPEPPSRSGASTPRDELFSEDADYASVFKSRPRVANSPLFSPAVHVGLDEDDTLDLGGGMDSSPLAGARMR</sequence>
<feature type="region of interest" description="Disordered" evidence="1">
    <location>
        <begin position="314"/>
        <end position="334"/>
    </location>
</feature>
<name>A0A0F4YMZ5_RASE3</name>
<dbReference type="STRING" id="1408163.A0A0F4YMZ5"/>
<feature type="compositionally biased region" description="Low complexity" evidence="1">
    <location>
        <begin position="456"/>
        <end position="467"/>
    </location>
</feature>
<feature type="compositionally biased region" description="Low complexity" evidence="1">
    <location>
        <begin position="480"/>
        <end position="491"/>
    </location>
</feature>
<feature type="region of interest" description="Disordered" evidence="1">
    <location>
        <begin position="376"/>
        <end position="574"/>
    </location>
</feature>
<accession>A0A0F4YMZ5</accession>
<dbReference type="Pfam" id="PF14661">
    <property type="entry name" value="HAUS6_N"/>
    <property type="match status" value="1"/>
</dbReference>
<dbReference type="AlphaFoldDB" id="A0A0F4YMZ5"/>
<comment type="caution">
    <text evidence="3">The sequence shown here is derived from an EMBL/GenBank/DDBJ whole genome shotgun (WGS) entry which is preliminary data.</text>
</comment>
<evidence type="ECO:0000313" key="3">
    <source>
        <dbReference type="EMBL" id="KKA19206.1"/>
    </source>
</evidence>
<feature type="compositionally biased region" description="Polar residues" evidence="1">
    <location>
        <begin position="525"/>
        <end position="540"/>
    </location>
</feature>
<dbReference type="GeneID" id="25319099"/>
<evidence type="ECO:0000313" key="4">
    <source>
        <dbReference type="Proteomes" id="UP000053958"/>
    </source>
</evidence>
<evidence type="ECO:0000259" key="2">
    <source>
        <dbReference type="Pfam" id="PF14661"/>
    </source>
</evidence>
<feature type="compositionally biased region" description="Low complexity" evidence="1">
    <location>
        <begin position="541"/>
        <end position="550"/>
    </location>
</feature>
<feature type="region of interest" description="Disordered" evidence="1">
    <location>
        <begin position="598"/>
        <end position="621"/>
    </location>
</feature>
<protein>
    <recommendedName>
        <fullName evidence="2">HAUS augmin-like complex subunit 6 N-terminal domain-containing protein</fullName>
    </recommendedName>
</protein>
<feature type="compositionally biased region" description="Basic and acidic residues" evidence="1">
    <location>
        <begin position="376"/>
        <end position="404"/>
    </location>
</feature>
<gene>
    <name evidence="3" type="ORF">T310_6817</name>
</gene>
<proteinExistence type="predicted"/>
<dbReference type="RefSeq" id="XP_013325818.1">
    <property type="nucleotide sequence ID" value="XM_013470364.1"/>
</dbReference>
<organism evidence="3 4">
    <name type="scientific">Rasamsonia emersonii (strain ATCC 16479 / CBS 393.64 / IMI 116815)</name>
    <dbReference type="NCBI Taxonomy" id="1408163"/>
    <lineage>
        <taxon>Eukaryota</taxon>
        <taxon>Fungi</taxon>
        <taxon>Dikarya</taxon>
        <taxon>Ascomycota</taxon>
        <taxon>Pezizomycotina</taxon>
        <taxon>Eurotiomycetes</taxon>
        <taxon>Eurotiomycetidae</taxon>
        <taxon>Eurotiales</taxon>
        <taxon>Trichocomaceae</taxon>
        <taxon>Rasamsonia</taxon>
    </lineage>
</organism>
<keyword evidence="4" id="KW-1185">Reference proteome</keyword>
<evidence type="ECO:0000256" key="1">
    <source>
        <dbReference type="SAM" id="MobiDB-lite"/>
    </source>
</evidence>
<dbReference type="InterPro" id="IPR028163">
    <property type="entry name" value="HAUS_6_N"/>
</dbReference>
<feature type="compositionally biased region" description="Basic and acidic residues" evidence="1">
    <location>
        <begin position="314"/>
        <end position="324"/>
    </location>
</feature>
<reference evidence="3 4" key="1">
    <citation type="submission" date="2015-04" db="EMBL/GenBank/DDBJ databases">
        <authorList>
            <person name="Heijne W.H."/>
            <person name="Fedorova N.D."/>
            <person name="Nierman W.C."/>
            <person name="Vollebregt A.W."/>
            <person name="Zhao Z."/>
            <person name="Wu L."/>
            <person name="Kumar M."/>
            <person name="Stam H."/>
            <person name="van den Berg M.A."/>
            <person name="Pel H.J."/>
        </authorList>
    </citation>
    <scope>NUCLEOTIDE SEQUENCE [LARGE SCALE GENOMIC DNA]</scope>
    <source>
        <strain evidence="3 4">CBS 393.64</strain>
    </source>
</reference>
<feature type="domain" description="HAUS augmin-like complex subunit 6 N-terminal" evidence="2">
    <location>
        <begin position="21"/>
        <end position="215"/>
    </location>
</feature>
<dbReference type="OrthoDB" id="5575722at2759"/>
<dbReference type="Proteomes" id="UP000053958">
    <property type="component" value="Unassembled WGS sequence"/>
</dbReference>
<dbReference type="EMBL" id="LASV01000369">
    <property type="protein sequence ID" value="KKA19206.1"/>
    <property type="molecule type" value="Genomic_DNA"/>
</dbReference>